<dbReference type="GeneID" id="27327533"/>
<evidence type="ECO:0000256" key="2">
    <source>
        <dbReference type="SAM" id="Phobius"/>
    </source>
</evidence>
<dbReference type="Proteomes" id="UP000053328">
    <property type="component" value="Unassembled WGS sequence"/>
</dbReference>
<feature type="compositionally biased region" description="Polar residues" evidence="1">
    <location>
        <begin position="30"/>
        <end position="48"/>
    </location>
</feature>
<keyword evidence="2" id="KW-1133">Transmembrane helix</keyword>
<keyword evidence="4" id="KW-1185">Reference proteome</keyword>
<dbReference type="RefSeq" id="XP_016240091.1">
    <property type="nucleotide sequence ID" value="XM_016374815.1"/>
</dbReference>
<feature type="region of interest" description="Disordered" evidence="1">
    <location>
        <begin position="1"/>
        <end position="86"/>
    </location>
</feature>
<dbReference type="OrthoDB" id="4838853at2759"/>
<sequence>MSQSTPPETASRDGVEVTDHAVQQVKSRDQAVNSTSSLETLQGDTTAASEDGVNGATEEVQSKLDEVVADRPAPPPRLSSSRCGGSYAASANSLSNMRTLDPEKTNAALPKLKKKETKLAQKKAHPWQHLGITLGLPMILVFDLVVPCIIYYTWYHSHRHDRNRQCRDQFPDQQPCPIPEKEFDHDILGSAIASFGVGELWILLARAWRLFMHREECAPLLSRSRWELDATSWVYAVSLITSLIPFVVASSLEIPKLYLYSPAFLMTFLGCLMLITTIYPFNIPIGINSQPRGTRLRPFIYYAAEDFIAVDGLQDREFRVRYNDRYESNEAFRRLFVQLTLWWMLGICIYVGCLSAIVWSVSFHIAFGLSLGVLFAWIAVWAITTFVWVKYEIEREHKAYEAKASSIGG</sequence>
<dbReference type="EMBL" id="KN847492">
    <property type="protein sequence ID" value="KIW19875.1"/>
    <property type="molecule type" value="Genomic_DNA"/>
</dbReference>
<dbReference type="VEuPathDB" id="FungiDB:PV08_00450"/>
<keyword evidence="2" id="KW-0812">Transmembrane</keyword>
<feature type="transmembrane region" description="Helical" evidence="2">
    <location>
        <begin position="258"/>
        <end position="281"/>
    </location>
</feature>
<accession>A0A0D2BMT6</accession>
<feature type="transmembrane region" description="Helical" evidence="2">
    <location>
        <begin position="335"/>
        <end position="359"/>
    </location>
</feature>
<dbReference type="PANTHER" id="PTHR42024:SF1">
    <property type="entry name" value="AMINO ACID PERMEASE_ SLC12A DOMAIN-CONTAINING PROTEIN"/>
    <property type="match status" value="1"/>
</dbReference>
<evidence type="ECO:0000313" key="3">
    <source>
        <dbReference type="EMBL" id="KIW19875.1"/>
    </source>
</evidence>
<evidence type="ECO:0000256" key="1">
    <source>
        <dbReference type="SAM" id="MobiDB-lite"/>
    </source>
</evidence>
<feature type="compositionally biased region" description="Basic and acidic residues" evidence="1">
    <location>
        <begin position="60"/>
        <end position="69"/>
    </location>
</feature>
<reference evidence="3 4" key="1">
    <citation type="submission" date="2015-01" db="EMBL/GenBank/DDBJ databases">
        <title>The Genome Sequence of Exophiala spinifera CBS89968.</title>
        <authorList>
            <consortium name="The Broad Institute Genomics Platform"/>
            <person name="Cuomo C."/>
            <person name="de Hoog S."/>
            <person name="Gorbushina A."/>
            <person name="Stielow B."/>
            <person name="Teixiera M."/>
            <person name="Abouelleil A."/>
            <person name="Chapman S.B."/>
            <person name="Priest M."/>
            <person name="Young S.K."/>
            <person name="Wortman J."/>
            <person name="Nusbaum C."/>
            <person name="Birren B."/>
        </authorList>
    </citation>
    <scope>NUCLEOTIDE SEQUENCE [LARGE SCALE GENOMIC DNA]</scope>
    <source>
        <strain evidence="3 4">CBS 89968</strain>
    </source>
</reference>
<dbReference type="PANTHER" id="PTHR42024">
    <property type="entry name" value="AMINO ACID PERMEASE_ SLC12A DOMAIN-CONTAINING PROTEIN"/>
    <property type="match status" value="1"/>
</dbReference>
<feature type="transmembrane region" description="Helical" evidence="2">
    <location>
        <begin position="130"/>
        <end position="154"/>
    </location>
</feature>
<dbReference type="HOGENOM" id="CLU_036526_1_0_1"/>
<feature type="transmembrane region" description="Helical" evidence="2">
    <location>
        <begin position="365"/>
        <end position="389"/>
    </location>
</feature>
<feature type="transmembrane region" description="Helical" evidence="2">
    <location>
        <begin position="232"/>
        <end position="252"/>
    </location>
</feature>
<protein>
    <submittedName>
        <fullName evidence="3">Uncharacterized protein</fullName>
    </submittedName>
</protein>
<dbReference type="AlphaFoldDB" id="A0A0D2BMT6"/>
<evidence type="ECO:0000313" key="4">
    <source>
        <dbReference type="Proteomes" id="UP000053328"/>
    </source>
</evidence>
<dbReference type="STRING" id="91928.A0A0D2BMT6"/>
<keyword evidence="2" id="KW-0472">Membrane</keyword>
<gene>
    <name evidence="3" type="ORF">PV08_00450</name>
</gene>
<proteinExistence type="predicted"/>
<feature type="compositionally biased region" description="Basic and acidic residues" evidence="1">
    <location>
        <begin position="10"/>
        <end position="19"/>
    </location>
</feature>
<feature type="transmembrane region" description="Helical" evidence="2">
    <location>
        <begin position="187"/>
        <end position="211"/>
    </location>
</feature>
<name>A0A0D2BMT6_9EURO</name>
<organism evidence="3 4">
    <name type="scientific">Exophiala spinifera</name>
    <dbReference type="NCBI Taxonomy" id="91928"/>
    <lineage>
        <taxon>Eukaryota</taxon>
        <taxon>Fungi</taxon>
        <taxon>Dikarya</taxon>
        <taxon>Ascomycota</taxon>
        <taxon>Pezizomycotina</taxon>
        <taxon>Eurotiomycetes</taxon>
        <taxon>Chaetothyriomycetidae</taxon>
        <taxon>Chaetothyriales</taxon>
        <taxon>Herpotrichiellaceae</taxon>
        <taxon>Exophiala</taxon>
    </lineage>
</organism>